<proteinExistence type="predicted"/>
<dbReference type="AlphaFoldDB" id="A0A139L5T3"/>
<accession>A0A139L5T3</accession>
<evidence type="ECO:0000313" key="2">
    <source>
        <dbReference type="Proteomes" id="UP000435985"/>
    </source>
</evidence>
<dbReference type="Pfam" id="PF12956">
    <property type="entry name" value="DUF3845"/>
    <property type="match status" value="1"/>
</dbReference>
<gene>
    <name evidence="1" type="ORF">F3B98_06065</name>
</gene>
<protein>
    <submittedName>
        <fullName evidence="1">DUF3845 domain-containing protein</fullName>
    </submittedName>
</protein>
<dbReference type="EMBL" id="VWFO01000006">
    <property type="protein sequence ID" value="KAA4665200.1"/>
    <property type="molecule type" value="Genomic_DNA"/>
</dbReference>
<organism evidence="1 2">
    <name type="scientific">Bacteroides ovatus</name>
    <dbReference type="NCBI Taxonomy" id="28116"/>
    <lineage>
        <taxon>Bacteria</taxon>
        <taxon>Pseudomonadati</taxon>
        <taxon>Bacteroidota</taxon>
        <taxon>Bacteroidia</taxon>
        <taxon>Bacteroidales</taxon>
        <taxon>Bacteroidaceae</taxon>
        <taxon>Bacteroides</taxon>
    </lineage>
</organism>
<dbReference type="Proteomes" id="UP000435985">
    <property type="component" value="Unassembled WGS sequence"/>
</dbReference>
<name>A0A139L5T3_BACOV</name>
<reference evidence="1 2" key="1">
    <citation type="journal article" date="2019" name="Nat. Med.">
        <title>A library of human gut bacterial isolates paired with longitudinal multiomics data enables mechanistic microbiome research.</title>
        <authorList>
            <person name="Poyet M."/>
            <person name="Groussin M."/>
            <person name="Gibbons S.M."/>
            <person name="Avila-Pacheco J."/>
            <person name="Jiang X."/>
            <person name="Kearney S.M."/>
            <person name="Perrotta A.R."/>
            <person name="Berdy B."/>
            <person name="Zhao S."/>
            <person name="Lieberman T.D."/>
            <person name="Swanson P.K."/>
            <person name="Smith M."/>
            <person name="Roesemann S."/>
            <person name="Alexander J.E."/>
            <person name="Rich S.A."/>
            <person name="Livny J."/>
            <person name="Vlamakis H."/>
            <person name="Clish C."/>
            <person name="Bullock K."/>
            <person name="Deik A."/>
            <person name="Scott J."/>
            <person name="Pierce K.A."/>
            <person name="Xavier R.J."/>
            <person name="Alm E.J."/>
        </authorList>
    </citation>
    <scope>NUCLEOTIDE SEQUENCE [LARGE SCALE GENOMIC DNA]</scope>
    <source>
        <strain evidence="1 2">BIOML-A14</strain>
    </source>
</reference>
<sequence>MCAKILKTVDINQVWYKKDVSLSAKPRGKMIMNKIIGLAVLLFCLSGCVRDNDAIYYPVGNVDVERGGPALEAGKGDLIARSYNTEDYVLDTLAQYPGDPTLGKLTFMVSLKNRLADQEVSGFNGVGLSKLTMSLGYKDGNYPAESQVPVYTSSDVTASYAIKLRLKGELTLTGDEWMIDYIYAQLAGLFQPYPPTSFPEVFMCKGGEQSYATFDSFRRTWTFDITYDRSNLSFSQLYFNLFVNLAGQKREDRVRLRIDKESYFEIYKEKEEM</sequence>
<dbReference type="InterPro" id="IPR024328">
    <property type="entry name" value="DUF3845"/>
</dbReference>
<evidence type="ECO:0000313" key="1">
    <source>
        <dbReference type="EMBL" id="KAA4665200.1"/>
    </source>
</evidence>
<comment type="caution">
    <text evidence="1">The sequence shown here is derived from an EMBL/GenBank/DDBJ whole genome shotgun (WGS) entry which is preliminary data.</text>
</comment>
<dbReference type="RefSeq" id="WP_061448117.1">
    <property type="nucleotide sequence ID" value="NZ_CAXTIO010000001.1"/>
</dbReference>
<dbReference type="Gene3D" id="2.60.120.750">
    <property type="entry name" value="Protein of unknown function DUF3845"/>
    <property type="match status" value="1"/>
</dbReference>